<evidence type="ECO:0000256" key="13">
    <source>
        <dbReference type="RuleBase" id="RU362091"/>
    </source>
</evidence>
<proteinExistence type="inferred from homology"/>
<dbReference type="Proteomes" id="UP000314294">
    <property type="component" value="Unassembled WGS sequence"/>
</dbReference>
<dbReference type="EMBL" id="SRLO01003247">
    <property type="protein sequence ID" value="TNN31673.1"/>
    <property type="molecule type" value="Genomic_DNA"/>
</dbReference>
<evidence type="ECO:0000256" key="3">
    <source>
        <dbReference type="ARBA" id="ARBA00022448"/>
    </source>
</evidence>
<gene>
    <name evidence="15" type="primary">Slc5a7_7</name>
    <name evidence="15" type="ORF">EYF80_058169</name>
</gene>
<dbReference type="OrthoDB" id="546820at2759"/>
<evidence type="ECO:0000256" key="4">
    <source>
        <dbReference type="ARBA" id="ARBA00022692"/>
    </source>
</evidence>
<comment type="caution">
    <text evidence="15">The sequence shown here is derived from an EMBL/GenBank/DDBJ whole genome shotgun (WGS) entry which is preliminary data.</text>
</comment>
<feature type="transmembrane region" description="Helical" evidence="14">
    <location>
        <begin position="6"/>
        <end position="27"/>
    </location>
</feature>
<dbReference type="Gene3D" id="1.20.1730.10">
    <property type="entry name" value="Sodium/glucose cotransporter"/>
    <property type="match status" value="1"/>
</dbReference>
<dbReference type="InterPro" id="IPR038377">
    <property type="entry name" value="Na/Glc_symporter_sf"/>
</dbReference>
<keyword evidence="5" id="KW-0769">Symport</keyword>
<evidence type="ECO:0000313" key="15">
    <source>
        <dbReference type="EMBL" id="TNN31673.1"/>
    </source>
</evidence>
<keyword evidence="6" id="KW-0530">Neurotransmitter biosynthesis</keyword>
<keyword evidence="12" id="KW-0739">Sodium transport</keyword>
<feature type="transmembrane region" description="Helical" evidence="14">
    <location>
        <begin position="127"/>
        <end position="150"/>
    </location>
</feature>
<dbReference type="GO" id="GO:0008292">
    <property type="term" value="P:acetylcholine biosynthetic process"/>
    <property type="evidence" value="ECO:0007669"/>
    <property type="project" value="TreeGrafter"/>
</dbReference>
<dbReference type="PROSITE" id="PS50283">
    <property type="entry name" value="NA_SOLUT_SYMP_3"/>
    <property type="match status" value="1"/>
</dbReference>
<evidence type="ECO:0000256" key="8">
    <source>
        <dbReference type="ARBA" id="ARBA00023053"/>
    </source>
</evidence>
<evidence type="ECO:0000256" key="6">
    <source>
        <dbReference type="ARBA" id="ARBA00022979"/>
    </source>
</evidence>
<keyword evidence="8" id="KW-0915">Sodium</keyword>
<name>A0A4Z2ESB6_9TELE</name>
<reference evidence="15 16" key="1">
    <citation type="submission" date="2019-03" db="EMBL/GenBank/DDBJ databases">
        <title>First draft genome of Liparis tanakae, snailfish: a comprehensive survey of snailfish specific genes.</title>
        <authorList>
            <person name="Kim W."/>
            <person name="Song I."/>
            <person name="Jeong J.-H."/>
            <person name="Kim D."/>
            <person name="Kim S."/>
            <person name="Ryu S."/>
            <person name="Song J.Y."/>
            <person name="Lee S.K."/>
        </authorList>
    </citation>
    <scope>NUCLEOTIDE SEQUENCE [LARGE SCALE GENOMIC DNA]</scope>
    <source>
        <tissue evidence="15">Muscle</tissue>
    </source>
</reference>
<dbReference type="GO" id="GO:0005886">
    <property type="term" value="C:plasma membrane"/>
    <property type="evidence" value="ECO:0007669"/>
    <property type="project" value="TreeGrafter"/>
</dbReference>
<accession>A0A4Z2ESB6</accession>
<protein>
    <submittedName>
        <fullName evidence="15">High affinity choline transporter 1</fullName>
    </submittedName>
</protein>
<comment type="subcellular location">
    <subcellularLocation>
        <location evidence="1">Membrane</location>
        <topology evidence="1">Multi-pass membrane protein</topology>
    </subcellularLocation>
</comment>
<keyword evidence="11" id="KW-0325">Glycoprotein</keyword>
<evidence type="ECO:0000256" key="10">
    <source>
        <dbReference type="ARBA" id="ARBA00023136"/>
    </source>
</evidence>
<dbReference type="InterPro" id="IPR001734">
    <property type="entry name" value="Na/solute_symporter"/>
</dbReference>
<feature type="transmembrane region" description="Helical" evidence="14">
    <location>
        <begin position="48"/>
        <end position="72"/>
    </location>
</feature>
<evidence type="ECO:0000256" key="14">
    <source>
        <dbReference type="SAM" id="Phobius"/>
    </source>
</evidence>
<keyword evidence="16" id="KW-1185">Reference proteome</keyword>
<keyword evidence="9" id="KW-0406">Ion transport</keyword>
<feature type="transmembrane region" description="Helical" evidence="14">
    <location>
        <begin position="162"/>
        <end position="181"/>
    </location>
</feature>
<evidence type="ECO:0000256" key="5">
    <source>
        <dbReference type="ARBA" id="ARBA00022847"/>
    </source>
</evidence>
<evidence type="ECO:0000313" key="16">
    <source>
        <dbReference type="Proteomes" id="UP000314294"/>
    </source>
</evidence>
<organism evidence="15 16">
    <name type="scientific">Liparis tanakae</name>
    <name type="common">Tanaka's snailfish</name>
    <dbReference type="NCBI Taxonomy" id="230148"/>
    <lineage>
        <taxon>Eukaryota</taxon>
        <taxon>Metazoa</taxon>
        <taxon>Chordata</taxon>
        <taxon>Craniata</taxon>
        <taxon>Vertebrata</taxon>
        <taxon>Euteleostomi</taxon>
        <taxon>Actinopterygii</taxon>
        <taxon>Neopterygii</taxon>
        <taxon>Teleostei</taxon>
        <taxon>Neoteleostei</taxon>
        <taxon>Acanthomorphata</taxon>
        <taxon>Eupercaria</taxon>
        <taxon>Perciformes</taxon>
        <taxon>Cottioidei</taxon>
        <taxon>Cottales</taxon>
        <taxon>Liparidae</taxon>
        <taxon>Liparis</taxon>
    </lineage>
</organism>
<dbReference type="Pfam" id="PF00474">
    <property type="entry name" value="SSF"/>
    <property type="match status" value="1"/>
</dbReference>
<sequence>MSVNIPGVIAMLFFYLMVLGVGIWASIKSKKEENKSAADKIEMALLGNRGITTVVGIFTMTATWVGGCFIMGLTEMIYTPSMGLTSALVFLSALSFSFILGGLVFIKPMRDKKYVTMLDPFQIKYGKAYAAVQSLGALLSDILWLAGTLISLGATMNVILDLPYSLSIWISATVVIVYTLLGGFYSVAYTDIIQVLLIFITMVRRLYL</sequence>
<keyword evidence="7 14" id="KW-1133">Transmembrane helix</keyword>
<dbReference type="InterPro" id="IPR052244">
    <property type="entry name" value="Choline_transporter"/>
</dbReference>
<evidence type="ECO:0000256" key="9">
    <source>
        <dbReference type="ARBA" id="ARBA00023065"/>
    </source>
</evidence>
<keyword evidence="10 14" id="KW-0472">Membrane</keyword>
<dbReference type="PANTHER" id="PTHR45897:SF5">
    <property type="entry name" value="HIGH AFFINITY CHOLINE TRANSPORTER 1"/>
    <property type="match status" value="1"/>
</dbReference>
<keyword evidence="3" id="KW-0813">Transport</keyword>
<dbReference type="GO" id="GO:0005307">
    <property type="term" value="F:choline:sodium symporter activity"/>
    <property type="evidence" value="ECO:0007669"/>
    <property type="project" value="TreeGrafter"/>
</dbReference>
<dbReference type="PANTHER" id="PTHR45897">
    <property type="entry name" value="HIGH-AFFINITY CHOLINE TRANSPORTER 1"/>
    <property type="match status" value="1"/>
</dbReference>
<evidence type="ECO:0000256" key="2">
    <source>
        <dbReference type="ARBA" id="ARBA00006434"/>
    </source>
</evidence>
<evidence type="ECO:0000256" key="7">
    <source>
        <dbReference type="ARBA" id="ARBA00022989"/>
    </source>
</evidence>
<evidence type="ECO:0000256" key="1">
    <source>
        <dbReference type="ARBA" id="ARBA00004141"/>
    </source>
</evidence>
<evidence type="ECO:0000256" key="12">
    <source>
        <dbReference type="ARBA" id="ARBA00023201"/>
    </source>
</evidence>
<comment type="similarity">
    <text evidence="2 13">Belongs to the sodium:solute symporter (SSF) (TC 2.A.21) family.</text>
</comment>
<evidence type="ECO:0000256" key="11">
    <source>
        <dbReference type="ARBA" id="ARBA00023180"/>
    </source>
</evidence>
<keyword evidence="4 14" id="KW-0812">Transmembrane</keyword>
<dbReference type="AlphaFoldDB" id="A0A4Z2ESB6"/>
<feature type="transmembrane region" description="Helical" evidence="14">
    <location>
        <begin position="84"/>
        <end position="106"/>
    </location>
</feature>